<dbReference type="InterPro" id="IPR003501">
    <property type="entry name" value="PTS_EIIB_2/3"/>
</dbReference>
<dbReference type="InterPro" id="IPR013011">
    <property type="entry name" value="PTS_EIIB_2"/>
</dbReference>
<feature type="domain" description="PTS EIIC type-2" evidence="28">
    <location>
        <begin position="8"/>
        <end position="344"/>
    </location>
</feature>
<feature type="transmembrane region" description="Helical" evidence="25">
    <location>
        <begin position="75"/>
        <end position="105"/>
    </location>
</feature>
<keyword evidence="10" id="KW-1003">Cell membrane</keyword>
<dbReference type="GO" id="GO:0005886">
    <property type="term" value="C:plasma membrane"/>
    <property type="evidence" value="ECO:0007669"/>
    <property type="project" value="UniProtKB-SubCell"/>
</dbReference>
<evidence type="ECO:0000256" key="3">
    <source>
        <dbReference type="ARBA" id="ARBA00004429"/>
    </source>
</evidence>
<evidence type="ECO:0000259" key="26">
    <source>
        <dbReference type="PROSITE" id="PS51094"/>
    </source>
</evidence>
<feature type="domain" description="PTS EIIA type-2" evidence="26">
    <location>
        <begin position="503"/>
        <end position="640"/>
    </location>
</feature>
<dbReference type="Pfam" id="PF02302">
    <property type="entry name" value="PTS_IIB"/>
    <property type="match status" value="1"/>
</dbReference>
<evidence type="ECO:0000256" key="20">
    <source>
        <dbReference type="ARBA" id="ARBA00029908"/>
    </source>
</evidence>
<dbReference type="PANTHER" id="PTHR30181:SF2">
    <property type="entry name" value="PTS SYSTEM MANNITOL-SPECIFIC EIICBA COMPONENT"/>
    <property type="match status" value="1"/>
</dbReference>
<dbReference type="GO" id="GO:0009401">
    <property type="term" value="P:phosphoenolpyruvate-dependent sugar phosphotransferase system"/>
    <property type="evidence" value="ECO:0007669"/>
    <property type="project" value="UniProtKB-KW"/>
</dbReference>
<gene>
    <name evidence="29" type="ORF">C4N21_08765</name>
</gene>
<dbReference type="GO" id="GO:0016301">
    <property type="term" value="F:kinase activity"/>
    <property type="evidence" value="ECO:0007669"/>
    <property type="project" value="UniProtKB-KW"/>
</dbReference>
<dbReference type="SUPFAM" id="SSF55804">
    <property type="entry name" value="Phoshotransferase/anion transport protein"/>
    <property type="match status" value="1"/>
</dbReference>
<dbReference type="Pfam" id="PF00359">
    <property type="entry name" value="PTS_EIIA_2"/>
    <property type="match status" value="1"/>
</dbReference>
<evidence type="ECO:0000313" key="29">
    <source>
        <dbReference type="EMBL" id="RAW64772.1"/>
    </source>
</evidence>
<accession>A0A329UTF3</accession>
<feature type="transmembrane region" description="Helical" evidence="25">
    <location>
        <begin position="267"/>
        <end position="288"/>
    </location>
</feature>
<keyword evidence="18 25" id="KW-1133">Transmembrane helix</keyword>
<dbReference type="PROSITE" id="PS51099">
    <property type="entry name" value="PTS_EIIB_TYPE_2"/>
    <property type="match status" value="1"/>
</dbReference>
<evidence type="ECO:0000256" key="1">
    <source>
        <dbReference type="ARBA" id="ARBA00001655"/>
    </source>
</evidence>
<keyword evidence="19 25" id="KW-0472">Membrane</keyword>
<feature type="transmembrane region" description="Helical" evidence="25">
    <location>
        <begin position="44"/>
        <end position="63"/>
    </location>
</feature>
<protein>
    <recommendedName>
        <fullName evidence="6">Mannitol-specific phosphotransferase enzyme IIA component</fullName>
        <ecNumber evidence="5">2.7.1.197</ecNumber>
    </recommendedName>
    <alternativeName>
        <fullName evidence="22">EIIA</fullName>
    </alternativeName>
    <alternativeName>
        <fullName evidence="24">EIICB-Mtl</fullName>
    </alternativeName>
    <alternativeName>
        <fullName evidence="21">EIICBA-Mtl</fullName>
    </alternativeName>
    <alternativeName>
        <fullName evidence="23">EIII</fullName>
    </alternativeName>
    <alternativeName>
        <fullName evidence="20">PTS system mannitol-specific EIIA component</fullName>
    </alternativeName>
    <alternativeName>
        <fullName evidence="8">PTS system mannitol-specific EIICB component</fullName>
    </alternativeName>
    <alternativeName>
        <fullName evidence="7">PTS system mannitol-specific EIICBA component</fullName>
    </alternativeName>
</protein>
<dbReference type="CDD" id="cd00211">
    <property type="entry name" value="PTS_IIA_fru"/>
    <property type="match status" value="1"/>
</dbReference>
<keyword evidence="12" id="KW-0597">Phosphoprotein</keyword>
<dbReference type="InterPro" id="IPR050893">
    <property type="entry name" value="Sugar_PTS"/>
</dbReference>
<feature type="transmembrane region" description="Helical" evidence="25">
    <location>
        <begin position="309"/>
        <end position="331"/>
    </location>
</feature>
<dbReference type="PROSITE" id="PS00372">
    <property type="entry name" value="PTS_EIIA_TYPE_2_HIS"/>
    <property type="match status" value="1"/>
</dbReference>
<dbReference type="InterPro" id="IPR013014">
    <property type="entry name" value="PTS_EIIC_2"/>
</dbReference>
<dbReference type="InterPro" id="IPR029503">
    <property type="entry name" value="PTS_EIIB_mannitol"/>
</dbReference>
<dbReference type="InterPro" id="IPR036095">
    <property type="entry name" value="PTS_EIIB-like_sf"/>
</dbReference>
<dbReference type="EMBL" id="PRLF01000011">
    <property type="protein sequence ID" value="RAW64772.1"/>
    <property type="molecule type" value="Genomic_DNA"/>
</dbReference>
<dbReference type="InterPro" id="IPR016152">
    <property type="entry name" value="PTrfase/Anion_transptr"/>
</dbReference>
<name>A0A329UTF3_9FIRM</name>
<evidence type="ECO:0000256" key="14">
    <source>
        <dbReference type="ARBA" id="ARBA00022679"/>
    </source>
</evidence>
<keyword evidence="11" id="KW-0997">Cell inner membrane</keyword>
<evidence type="ECO:0000256" key="11">
    <source>
        <dbReference type="ARBA" id="ARBA00022519"/>
    </source>
</evidence>
<dbReference type="RefSeq" id="WP_112121595.1">
    <property type="nucleotide sequence ID" value="NZ_PRLF01000011.1"/>
</dbReference>
<comment type="subunit">
    <text evidence="4">Homodimer.</text>
</comment>
<evidence type="ECO:0000256" key="23">
    <source>
        <dbReference type="ARBA" id="ARBA00030962"/>
    </source>
</evidence>
<keyword evidence="15" id="KW-0598">Phosphotransferase system</keyword>
<evidence type="ECO:0000256" key="19">
    <source>
        <dbReference type="ARBA" id="ARBA00023136"/>
    </source>
</evidence>
<evidence type="ECO:0000256" key="17">
    <source>
        <dbReference type="ARBA" id="ARBA00022777"/>
    </source>
</evidence>
<evidence type="ECO:0000256" key="4">
    <source>
        <dbReference type="ARBA" id="ARBA00011738"/>
    </source>
</evidence>
<dbReference type="PANTHER" id="PTHR30181">
    <property type="entry name" value="MANNITOL PERMEASE IIC COMPONENT"/>
    <property type="match status" value="1"/>
</dbReference>
<dbReference type="GO" id="GO:0090563">
    <property type="term" value="F:protein-phosphocysteine-sugar phosphotransferase activity"/>
    <property type="evidence" value="ECO:0007669"/>
    <property type="project" value="TreeGrafter"/>
</dbReference>
<evidence type="ECO:0000256" key="21">
    <source>
        <dbReference type="ARBA" id="ARBA00030684"/>
    </source>
</evidence>
<evidence type="ECO:0000313" key="30">
    <source>
        <dbReference type="Proteomes" id="UP000250550"/>
    </source>
</evidence>
<feature type="transmembrane region" description="Helical" evidence="25">
    <location>
        <begin position="209"/>
        <end position="230"/>
    </location>
</feature>
<dbReference type="SUPFAM" id="SSF52794">
    <property type="entry name" value="PTS system IIB component-like"/>
    <property type="match status" value="1"/>
</dbReference>
<evidence type="ECO:0000256" key="8">
    <source>
        <dbReference type="ARBA" id="ARBA00021825"/>
    </source>
</evidence>
<feature type="transmembrane region" description="Helical" evidence="25">
    <location>
        <begin position="153"/>
        <end position="177"/>
    </location>
</feature>
<evidence type="ECO:0000256" key="7">
    <source>
        <dbReference type="ARBA" id="ARBA00015039"/>
    </source>
</evidence>
<dbReference type="InterPro" id="IPR002178">
    <property type="entry name" value="PTS_EIIA_type-2_dom"/>
</dbReference>
<keyword evidence="17" id="KW-0418">Kinase</keyword>
<feature type="transmembrane region" description="Helical" evidence="25">
    <location>
        <begin position="20"/>
        <end position="38"/>
    </location>
</feature>
<feature type="transmembrane region" description="Helical" evidence="25">
    <location>
        <begin position="125"/>
        <end position="146"/>
    </location>
</feature>
<evidence type="ECO:0000256" key="18">
    <source>
        <dbReference type="ARBA" id="ARBA00022989"/>
    </source>
</evidence>
<dbReference type="NCBIfam" id="TIGR00851">
    <property type="entry name" value="mtlA"/>
    <property type="match status" value="1"/>
</dbReference>
<keyword evidence="14" id="KW-0808">Transferase</keyword>
<proteinExistence type="predicted"/>
<keyword evidence="13" id="KW-0762">Sugar transport</keyword>
<evidence type="ECO:0000256" key="9">
    <source>
        <dbReference type="ARBA" id="ARBA00022448"/>
    </source>
</evidence>
<dbReference type="GO" id="GO:0022872">
    <property type="term" value="F:protein-N(PI)-phosphohistidine-mannitol phosphotransferase system transmembrane transporter activity"/>
    <property type="evidence" value="ECO:0007669"/>
    <property type="project" value="InterPro"/>
</dbReference>
<evidence type="ECO:0000256" key="15">
    <source>
        <dbReference type="ARBA" id="ARBA00022683"/>
    </source>
</evidence>
<evidence type="ECO:0000256" key="16">
    <source>
        <dbReference type="ARBA" id="ARBA00022692"/>
    </source>
</evidence>
<dbReference type="Proteomes" id="UP000250550">
    <property type="component" value="Unassembled WGS sequence"/>
</dbReference>
<evidence type="ECO:0000256" key="25">
    <source>
        <dbReference type="SAM" id="Phobius"/>
    </source>
</evidence>
<dbReference type="PROSITE" id="PS51104">
    <property type="entry name" value="PTS_EIIC_TYPE_2"/>
    <property type="match status" value="1"/>
</dbReference>
<evidence type="ECO:0000256" key="2">
    <source>
        <dbReference type="ARBA" id="ARBA00002434"/>
    </source>
</evidence>
<evidence type="ECO:0000259" key="28">
    <source>
        <dbReference type="PROSITE" id="PS51104"/>
    </source>
</evidence>
<dbReference type="EC" id="2.7.1.197" evidence="5"/>
<evidence type="ECO:0000256" key="13">
    <source>
        <dbReference type="ARBA" id="ARBA00022597"/>
    </source>
</evidence>
<dbReference type="NCBIfam" id="NF011663">
    <property type="entry name" value="PRK15083.1"/>
    <property type="match status" value="1"/>
</dbReference>
<comment type="caution">
    <text evidence="29">The sequence shown here is derived from an EMBL/GenBank/DDBJ whole genome shotgun (WGS) entry which is preliminary data.</text>
</comment>
<feature type="domain" description="PTS EIIB type-2" evidence="27">
    <location>
        <begin position="371"/>
        <end position="465"/>
    </location>
</feature>
<evidence type="ECO:0000256" key="5">
    <source>
        <dbReference type="ARBA" id="ARBA00011909"/>
    </source>
</evidence>
<comment type="subcellular location">
    <subcellularLocation>
        <location evidence="3">Cell inner membrane</location>
        <topology evidence="3">Multi-pass membrane protein</topology>
    </subcellularLocation>
</comment>
<evidence type="ECO:0000259" key="27">
    <source>
        <dbReference type="PROSITE" id="PS51099"/>
    </source>
</evidence>
<dbReference type="InterPro" id="IPR003352">
    <property type="entry name" value="PTS_EIIC"/>
</dbReference>
<dbReference type="Gene3D" id="3.40.50.2300">
    <property type="match status" value="1"/>
</dbReference>
<evidence type="ECO:0000256" key="12">
    <source>
        <dbReference type="ARBA" id="ARBA00022553"/>
    </source>
</evidence>
<evidence type="ECO:0000256" key="24">
    <source>
        <dbReference type="ARBA" id="ARBA00033349"/>
    </source>
</evidence>
<comment type="catalytic activity">
    <reaction evidence="1">
        <text>D-mannitol(out) + N(pros)-phospho-L-histidyl-[protein] = D-mannitol 1-phosphate(in) + L-histidyl-[protein]</text>
        <dbReference type="Rhea" id="RHEA:33363"/>
        <dbReference type="Rhea" id="RHEA-COMP:9745"/>
        <dbReference type="Rhea" id="RHEA-COMP:9746"/>
        <dbReference type="ChEBI" id="CHEBI:16899"/>
        <dbReference type="ChEBI" id="CHEBI:29979"/>
        <dbReference type="ChEBI" id="CHEBI:61381"/>
        <dbReference type="ChEBI" id="CHEBI:64837"/>
        <dbReference type="EC" id="2.7.1.197"/>
    </reaction>
</comment>
<feature type="transmembrane region" description="Helical" evidence="25">
    <location>
        <begin position="242"/>
        <end position="261"/>
    </location>
</feature>
<dbReference type="Pfam" id="PF02378">
    <property type="entry name" value="PTS_EIIC"/>
    <property type="match status" value="1"/>
</dbReference>
<sequence>MKNAVSRFGKFLSGMVMPNIGAFIAWGFLTALFIEAGWFPNEKLASMVSPMLTYLLPILIAGQGGKMIAGDRGRVIAAIAVVGCICGSDYTMLMGAMVMGPLAGWVIKQFDKKVEGHIPAGFEMLINNFSIGILGMLLAILGYYVIGPFMTAILTVLTAGVDFLVAHSLLPLVSIFIEPAKVLFLNNAINHGIFSPIGASQAAETGRSIMYMLEANPGPGLGVLLAYCFFCKDDTTRQSAPGAVIIHLLGGIHEIYFPYILMNPVIIIAPIVGNFCAILFYSMTGAGLSGPASPGSIIAYMAMAPRDSILTVLLGVVIAGAVSFVLSSVILKATSGHTKSLTDAQNEMKEMKAQAKGEIPEPTAVNVGQIRKIVFACDAGMGSSAMGATKFHNRIKAERPDLTVTNSSVDTIPADADVVVCQRVLADRAAKCAPQAQLVTLDNFLADPHLDALYNALTSTTPALDAKAEAAANEEIVSDLRNAAVAPLAAAVTEASKANDSVMKIQAEDIQLGLPSVTKEEAIRAAGALLAKRGYVDDSYADAMVEREKLVSAYMGMGVAIPHGTSQKKGTVKKSGVVLLQYPQGVDFGDEKAYLVFGIAGVGNDHLDLLGNVCEILEDEDALEQLKTTSDMNYVLEHLQ</sequence>
<dbReference type="AlphaFoldDB" id="A0A329UTF3"/>
<evidence type="ECO:0000256" key="10">
    <source>
        <dbReference type="ARBA" id="ARBA00022475"/>
    </source>
</evidence>
<dbReference type="CDD" id="cd05567">
    <property type="entry name" value="PTS_IIB_mannitol"/>
    <property type="match status" value="1"/>
</dbReference>
<keyword evidence="16 25" id="KW-0812">Transmembrane</keyword>
<organism evidence="29 30">
    <name type="scientific">Faecalibacterium prausnitzii</name>
    <dbReference type="NCBI Taxonomy" id="853"/>
    <lineage>
        <taxon>Bacteria</taxon>
        <taxon>Bacillati</taxon>
        <taxon>Bacillota</taxon>
        <taxon>Clostridia</taxon>
        <taxon>Eubacteriales</taxon>
        <taxon>Oscillospiraceae</taxon>
        <taxon>Faecalibacterium</taxon>
    </lineage>
</organism>
<keyword evidence="9" id="KW-0813">Transport</keyword>
<dbReference type="PROSITE" id="PS51094">
    <property type="entry name" value="PTS_EIIA_TYPE_2"/>
    <property type="match status" value="1"/>
</dbReference>
<evidence type="ECO:0000256" key="22">
    <source>
        <dbReference type="ARBA" id="ARBA00030956"/>
    </source>
</evidence>
<evidence type="ECO:0000256" key="6">
    <source>
        <dbReference type="ARBA" id="ARBA00014783"/>
    </source>
</evidence>
<dbReference type="InterPro" id="IPR004718">
    <property type="entry name" value="PTS_IIC_mtl"/>
</dbReference>
<reference evidence="29 30" key="1">
    <citation type="submission" date="2018-02" db="EMBL/GenBank/DDBJ databases">
        <title>Complete genome sequencing of Faecalibacterium prausnitzii strains isolated from the human gut.</title>
        <authorList>
            <person name="Fitzgerald B.C."/>
            <person name="Shkoporov A.N."/>
            <person name="Ross P.R."/>
            <person name="Hill C."/>
        </authorList>
    </citation>
    <scope>NUCLEOTIDE SEQUENCE [LARGE SCALE GENOMIC DNA]</scope>
    <source>
        <strain evidence="29 30">APC924/119</strain>
    </source>
</reference>
<dbReference type="Gene3D" id="3.40.930.10">
    <property type="entry name" value="Mannitol-specific EII, Chain A"/>
    <property type="match status" value="1"/>
</dbReference>
<comment type="function">
    <text evidence="2">The phosphoenolpyruvate-dependent sugar phosphotransferase system (sugar PTS), a major carbohydrate active transport system, catalyzes the phosphorylation of incoming sugar substrates concomitantly with their translocation across the cell membrane. The enzyme II CmtAB PTS system is involved in D-mannitol transport.</text>
</comment>